<comment type="caution">
    <text evidence="1">The sequence shown here is derived from an EMBL/GenBank/DDBJ whole genome shotgun (WGS) entry which is preliminary data.</text>
</comment>
<keyword evidence="2" id="KW-1185">Reference proteome</keyword>
<dbReference type="EMBL" id="JAMXHT010000004">
    <property type="protein sequence ID" value="MCO5398865.1"/>
    <property type="molecule type" value="Genomic_DNA"/>
</dbReference>
<evidence type="ECO:0008006" key="3">
    <source>
        <dbReference type="Google" id="ProtNLM"/>
    </source>
</evidence>
<sequence length="102" mass="11605">MEDILRAYAVLFWFNFYLRCPDFPITDGMFPLQPDVRRTYLQVQSKVFAHWATAANRIGISTARFREACATVRAPWIGPGDPLRKCRSRAGVLAGCPQLDLD</sequence>
<gene>
    <name evidence="1" type="ORF">NG900_11755</name>
</gene>
<accession>A0ABT1AKB9</accession>
<dbReference type="RefSeq" id="WP_252680359.1">
    <property type="nucleotide sequence ID" value="NZ_JAMXHT010000004.1"/>
</dbReference>
<reference evidence="1" key="1">
    <citation type="submission" date="2022-06" db="EMBL/GenBank/DDBJ databases">
        <authorList>
            <person name="Lu C.-H."/>
        </authorList>
    </citation>
    <scope>NUCLEOTIDE SEQUENCE</scope>
    <source>
        <strain evidence="1">21MJYT02-11</strain>
    </source>
</reference>
<name>A0ABT1AKB9_9RALS</name>
<dbReference type="Proteomes" id="UP001162811">
    <property type="component" value="Unassembled WGS sequence"/>
</dbReference>
<protein>
    <recommendedName>
        <fullName evidence="3">Transposase</fullName>
    </recommendedName>
</protein>
<evidence type="ECO:0000313" key="1">
    <source>
        <dbReference type="EMBL" id="MCO5398865.1"/>
    </source>
</evidence>
<reference evidence="1" key="2">
    <citation type="journal article" date="2023" name="Front. Microbiol.">
        <title>Ralstonia chuxiongensis sp. nov., Ralstonia mojiangensis sp. nov., and Ralstonia soli sp. nov., isolated from tobacco fields, are three novel species in the family Burkholderiaceae.</title>
        <authorList>
            <person name="Lu C.H."/>
            <person name="Zhang Y.Y."/>
            <person name="Jiang N."/>
            <person name="Chen W."/>
            <person name="Shao X."/>
            <person name="Zhao Z.M."/>
            <person name="Lu W.L."/>
            <person name="Hu X."/>
            <person name="Xi Y.X."/>
            <person name="Zou S.Y."/>
            <person name="Wei Q.J."/>
            <person name="Lin Z.L."/>
            <person name="Gong L."/>
            <person name="Gai X.T."/>
            <person name="Zhang L.Q."/>
            <person name="Li J.Y."/>
            <person name="Jin Y."/>
            <person name="Xia Z.Y."/>
        </authorList>
    </citation>
    <scope>NUCLEOTIDE SEQUENCE</scope>
    <source>
        <strain evidence="1">21MJYT02-11</strain>
    </source>
</reference>
<organism evidence="1 2">
    <name type="scientific">Ralstonia soli</name>
    <dbReference type="NCBI Taxonomy" id="2953896"/>
    <lineage>
        <taxon>Bacteria</taxon>
        <taxon>Pseudomonadati</taxon>
        <taxon>Pseudomonadota</taxon>
        <taxon>Betaproteobacteria</taxon>
        <taxon>Burkholderiales</taxon>
        <taxon>Burkholderiaceae</taxon>
        <taxon>Ralstonia</taxon>
    </lineage>
</organism>
<proteinExistence type="predicted"/>
<evidence type="ECO:0000313" key="2">
    <source>
        <dbReference type="Proteomes" id="UP001162811"/>
    </source>
</evidence>